<reference evidence="2 3" key="1">
    <citation type="journal article" date="2019" name="BMC Genomics">
        <title>New insights from Opisthorchis felineus genome: update on genomics of the epidemiologically important liver flukes.</title>
        <authorList>
            <person name="Ershov N.I."/>
            <person name="Mordvinov V.A."/>
            <person name="Prokhortchouk E.B."/>
            <person name="Pakharukova M.Y."/>
            <person name="Gunbin K.V."/>
            <person name="Ustyantsev K."/>
            <person name="Genaev M.A."/>
            <person name="Blinov A.G."/>
            <person name="Mazur A."/>
            <person name="Boulygina E."/>
            <person name="Tsygankova S."/>
            <person name="Khrameeva E."/>
            <person name="Chekanov N."/>
            <person name="Fan G."/>
            <person name="Xiao A."/>
            <person name="Zhang H."/>
            <person name="Xu X."/>
            <person name="Yang H."/>
            <person name="Solovyev V."/>
            <person name="Lee S.M."/>
            <person name="Liu X."/>
            <person name="Afonnikov D.A."/>
            <person name="Skryabin K.G."/>
        </authorList>
    </citation>
    <scope>NUCLEOTIDE SEQUENCE [LARGE SCALE GENOMIC DNA]</scope>
    <source>
        <strain evidence="2">AK-0245</strain>
        <tissue evidence="2">Whole organism</tissue>
    </source>
</reference>
<evidence type="ECO:0000256" key="1">
    <source>
        <dbReference type="SAM" id="MobiDB-lite"/>
    </source>
</evidence>
<evidence type="ECO:0000313" key="2">
    <source>
        <dbReference type="EMBL" id="TGZ68134.1"/>
    </source>
</evidence>
<feature type="compositionally biased region" description="Basic residues" evidence="1">
    <location>
        <begin position="138"/>
        <end position="155"/>
    </location>
</feature>
<organism evidence="2 3">
    <name type="scientific">Opisthorchis felineus</name>
    <dbReference type="NCBI Taxonomy" id="147828"/>
    <lineage>
        <taxon>Eukaryota</taxon>
        <taxon>Metazoa</taxon>
        <taxon>Spiralia</taxon>
        <taxon>Lophotrochozoa</taxon>
        <taxon>Platyhelminthes</taxon>
        <taxon>Trematoda</taxon>
        <taxon>Digenea</taxon>
        <taxon>Opisthorchiida</taxon>
        <taxon>Opisthorchiata</taxon>
        <taxon>Opisthorchiidae</taxon>
        <taxon>Opisthorchis</taxon>
    </lineage>
</organism>
<feature type="compositionally biased region" description="Polar residues" evidence="1">
    <location>
        <begin position="369"/>
        <end position="384"/>
    </location>
</feature>
<gene>
    <name evidence="2" type="ORF">CRM22_004431</name>
</gene>
<dbReference type="EMBL" id="SJOL01006382">
    <property type="protein sequence ID" value="TGZ68134.1"/>
    <property type="molecule type" value="Genomic_DNA"/>
</dbReference>
<feature type="region of interest" description="Disordered" evidence="1">
    <location>
        <begin position="126"/>
        <end position="155"/>
    </location>
</feature>
<dbReference type="OrthoDB" id="10310347at2759"/>
<feature type="compositionally biased region" description="Polar residues" evidence="1">
    <location>
        <begin position="12"/>
        <end position="22"/>
    </location>
</feature>
<protein>
    <submittedName>
        <fullName evidence="2">Uncharacterized protein</fullName>
    </submittedName>
</protein>
<proteinExistence type="predicted"/>
<feature type="region of interest" description="Disordered" evidence="1">
    <location>
        <begin position="1"/>
        <end position="24"/>
    </location>
</feature>
<sequence length="427" mass="47338">MGVGEKMRRQTTRATNSTVSSRRSIHSGYSVISAPNILDVTFPKKTRRKEPQLENVSSSAHDSVGLSHSFIKNNRHIKSDSSKLPCGEYICEVHRLTKDSTAIMSCTPEEAEKRFLNFGSNNNARTQHSPECMCRSPVHSRSRRDHAKHSKKNRTHTILKDKKVTCRAVSKRSATQLSPEHHKLKAKVFIVDTTRNNTDPKPSTSKSSQGTMSGAAGEDDFCPPVSERWRTEVNFPGLFTSQQLNHSRLPRWMKNVLHSVSNMSRYLIRSHVVSSLYSSVTDIHDASRLGNQTHLVIDGSSQNTGESISGGSLHRPSDVAQCVNSPGNLTTPSQLKSELLKPIPPSVLSFRAHAPEALSCVTRSHPRATVSSTQEATRSKGSMQSFRSAPFNWISSEQSASRTHDQTSSNLSAPQEAHLQYETIDYV</sequence>
<feature type="region of interest" description="Disordered" evidence="1">
    <location>
        <begin position="193"/>
        <end position="221"/>
    </location>
</feature>
<comment type="caution">
    <text evidence="2">The sequence shown here is derived from an EMBL/GenBank/DDBJ whole genome shotgun (WGS) entry which is preliminary data.</text>
</comment>
<keyword evidence="3" id="KW-1185">Reference proteome</keyword>
<feature type="compositionally biased region" description="Polar residues" evidence="1">
    <location>
        <begin position="397"/>
        <end position="413"/>
    </location>
</feature>
<feature type="region of interest" description="Disordered" evidence="1">
    <location>
        <begin position="362"/>
        <end position="384"/>
    </location>
</feature>
<accession>A0A4V6RH20</accession>
<evidence type="ECO:0000313" key="3">
    <source>
        <dbReference type="Proteomes" id="UP000308267"/>
    </source>
</evidence>
<name>A0A4V6RH20_OPIFE</name>
<dbReference type="AlphaFoldDB" id="A0A4V6RH20"/>
<feature type="region of interest" description="Disordered" evidence="1">
    <location>
        <begin position="397"/>
        <end position="416"/>
    </location>
</feature>
<feature type="compositionally biased region" description="Polar residues" evidence="1">
    <location>
        <begin position="193"/>
        <end position="212"/>
    </location>
</feature>
<dbReference type="Proteomes" id="UP000308267">
    <property type="component" value="Unassembled WGS sequence"/>
</dbReference>